<evidence type="ECO:0000313" key="2">
    <source>
        <dbReference type="Proteomes" id="UP000692954"/>
    </source>
</evidence>
<gene>
    <name evidence="1" type="ORF">PSON_ATCC_30995.1.T1840012</name>
</gene>
<dbReference type="AlphaFoldDB" id="A0A8S1RI73"/>
<reference evidence="1" key="1">
    <citation type="submission" date="2021-01" db="EMBL/GenBank/DDBJ databases">
        <authorList>
            <consortium name="Genoscope - CEA"/>
            <person name="William W."/>
        </authorList>
    </citation>
    <scope>NUCLEOTIDE SEQUENCE</scope>
</reference>
<evidence type="ECO:0000313" key="1">
    <source>
        <dbReference type="EMBL" id="CAD8128181.1"/>
    </source>
</evidence>
<protein>
    <submittedName>
        <fullName evidence="1">Uncharacterized protein</fullName>
    </submittedName>
</protein>
<dbReference type="Proteomes" id="UP000692954">
    <property type="component" value="Unassembled WGS sequence"/>
</dbReference>
<name>A0A8S1RI73_9CILI</name>
<proteinExistence type="predicted"/>
<sequence length="50" mass="5850">MLRIKQHGEVQGMQNINIFQEDCYSILEGYEDNSENQIKNIMSKDVQIGF</sequence>
<organism evidence="1 2">
    <name type="scientific">Paramecium sonneborni</name>
    <dbReference type="NCBI Taxonomy" id="65129"/>
    <lineage>
        <taxon>Eukaryota</taxon>
        <taxon>Sar</taxon>
        <taxon>Alveolata</taxon>
        <taxon>Ciliophora</taxon>
        <taxon>Intramacronucleata</taxon>
        <taxon>Oligohymenophorea</taxon>
        <taxon>Peniculida</taxon>
        <taxon>Parameciidae</taxon>
        <taxon>Paramecium</taxon>
    </lineage>
</organism>
<dbReference type="EMBL" id="CAJJDN010000184">
    <property type="protein sequence ID" value="CAD8128181.1"/>
    <property type="molecule type" value="Genomic_DNA"/>
</dbReference>
<comment type="caution">
    <text evidence="1">The sequence shown here is derived from an EMBL/GenBank/DDBJ whole genome shotgun (WGS) entry which is preliminary data.</text>
</comment>
<accession>A0A8S1RI73</accession>
<keyword evidence="2" id="KW-1185">Reference proteome</keyword>